<name>A0A6A6JD26_WESOR</name>
<keyword evidence="1" id="KW-0813">Transport</keyword>
<dbReference type="Proteomes" id="UP000800097">
    <property type="component" value="Unassembled WGS sequence"/>
</dbReference>
<evidence type="ECO:0000256" key="1">
    <source>
        <dbReference type="RuleBase" id="RU363082"/>
    </source>
</evidence>
<dbReference type="PANTHER" id="PTHR33558">
    <property type="entry name" value="GLUTAREDOXIN-LIKE PROTEIN C5ORF63 HOMOLOG"/>
    <property type="match status" value="1"/>
</dbReference>
<gene>
    <name evidence="2" type="ORF">EI97DRAFT_381154</name>
</gene>
<comment type="similarity">
    <text evidence="1">Belongs to the glutaredoxin family.</text>
</comment>
<protein>
    <recommendedName>
        <fullName evidence="1">Glutaredoxin-like protein</fullName>
    </recommendedName>
</protein>
<evidence type="ECO:0000313" key="2">
    <source>
        <dbReference type="EMBL" id="KAF2274530.1"/>
    </source>
</evidence>
<accession>A0A6A6JD26</accession>
<organism evidence="2 3">
    <name type="scientific">Westerdykella ornata</name>
    <dbReference type="NCBI Taxonomy" id="318751"/>
    <lineage>
        <taxon>Eukaryota</taxon>
        <taxon>Fungi</taxon>
        <taxon>Dikarya</taxon>
        <taxon>Ascomycota</taxon>
        <taxon>Pezizomycotina</taxon>
        <taxon>Dothideomycetes</taxon>
        <taxon>Pleosporomycetidae</taxon>
        <taxon>Pleosporales</taxon>
        <taxon>Sporormiaceae</taxon>
        <taxon>Westerdykella</taxon>
    </lineage>
</organism>
<dbReference type="Gene3D" id="3.40.30.10">
    <property type="entry name" value="Glutaredoxin"/>
    <property type="match status" value="1"/>
</dbReference>
<evidence type="ECO:0000313" key="3">
    <source>
        <dbReference type="Proteomes" id="UP000800097"/>
    </source>
</evidence>
<dbReference type="InterPro" id="IPR036249">
    <property type="entry name" value="Thioredoxin-like_sf"/>
</dbReference>
<sequence length="102" mass="11761">MFRATSRLLKCRITLFTRENCSLCDTAKSVVATVGKTTPFKYQEVNVMEPGQEKWRAVYEFDTPVIHVEKASSGETTSSARKLMHRFKEEEVSRLIEEVERS</sequence>
<dbReference type="GeneID" id="54548964"/>
<dbReference type="PANTHER" id="PTHR33558:SF1">
    <property type="entry name" value="GLUTAREDOXIN-LIKE PROTEIN C5ORF63 HOMOLOG"/>
    <property type="match status" value="1"/>
</dbReference>
<dbReference type="InterPro" id="IPR008554">
    <property type="entry name" value="Glutaredoxin-like"/>
</dbReference>
<dbReference type="AlphaFoldDB" id="A0A6A6JD26"/>
<dbReference type="InterPro" id="IPR052565">
    <property type="entry name" value="Glutaredoxin-like_YDR286C"/>
</dbReference>
<proteinExistence type="inferred from homology"/>
<dbReference type="OrthoDB" id="429967at2759"/>
<dbReference type="SUPFAM" id="SSF52833">
    <property type="entry name" value="Thioredoxin-like"/>
    <property type="match status" value="1"/>
</dbReference>
<dbReference type="RefSeq" id="XP_033652069.1">
    <property type="nucleotide sequence ID" value="XM_033795789.1"/>
</dbReference>
<dbReference type="Pfam" id="PF05768">
    <property type="entry name" value="Glrx-like"/>
    <property type="match status" value="1"/>
</dbReference>
<dbReference type="EMBL" id="ML986502">
    <property type="protein sequence ID" value="KAF2274530.1"/>
    <property type="molecule type" value="Genomic_DNA"/>
</dbReference>
<reference evidence="2" key="1">
    <citation type="journal article" date="2020" name="Stud. Mycol.">
        <title>101 Dothideomycetes genomes: a test case for predicting lifestyles and emergence of pathogens.</title>
        <authorList>
            <person name="Haridas S."/>
            <person name="Albert R."/>
            <person name="Binder M."/>
            <person name="Bloem J."/>
            <person name="Labutti K."/>
            <person name="Salamov A."/>
            <person name="Andreopoulos B."/>
            <person name="Baker S."/>
            <person name="Barry K."/>
            <person name="Bills G."/>
            <person name="Bluhm B."/>
            <person name="Cannon C."/>
            <person name="Castanera R."/>
            <person name="Culley D."/>
            <person name="Daum C."/>
            <person name="Ezra D."/>
            <person name="Gonzalez J."/>
            <person name="Henrissat B."/>
            <person name="Kuo A."/>
            <person name="Liang C."/>
            <person name="Lipzen A."/>
            <person name="Lutzoni F."/>
            <person name="Magnuson J."/>
            <person name="Mondo S."/>
            <person name="Nolan M."/>
            <person name="Ohm R."/>
            <person name="Pangilinan J."/>
            <person name="Park H.-J."/>
            <person name="Ramirez L."/>
            <person name="Alfaro M."/>
            <person name="Sun H."/>
            <person name="Tritt A."/>
            <person name="Yoshinaga Y."/>
            <person name="Zwiers L.-H."/>
            <person name="Turgeon B."/>
            <person name="Goodwin S."/>
            <person name="Spatafora J."/>
            <person name="Crous P."/>
            <person name="Grigoriev I."/>
        </authorList>
    </citation>
    <scope>NUCLEOTIDE SEQUENCE</scope>
    <source>
        <strain evidence="2">CBS 379.55</strain>
    </source>
</reference>
<keyword evidence="1" id="KW-0249">Electron transport</keyword>
<keyword evidence="3" id="KW-1185">Reference proteome</keyword>